<sequence>MRLVNSKSSTTEEEKLFQKRIEGFWNRFEKLSSTKKREEVKKLISLLTQYEKKVQTMILEWKNHFEKEREIRRKLRVIGERMGGKRKI</sequence>
<evidence type="ECO:0000313" key="1">
    <source>
        <dbReference type="EMBL" id="EKS01410.1"/>
    </source>
</evidence>
<dbReference type="EMBL" id="AKWM02000020">
    <property type="protein sequence ID" value="EKS01410.1"/>
    <property type="molecule type" value="Genomic_DNA"/>
</dbReference>
<gene>
    <name evidence="1" type="ORF">LEP1GSC125_0029</name>
</gene>
<comment type="caution">
    <text evidence="1">The sequence shown here is derived from an EMBL/GenBank/DDBJ whole genome shotgun (WGS) entry which is preliminary data.</text>
</comment>
<organism evidence="1 2">
    <name type="scientific">Leptospira mayottensis 200901122</name>
    <dbReference type="NCBI Taxonomy" id="1193010"/>
    <lineage>
        <taxon>Bacteria</taxon>
        <taxon>Pseudomonadati</taxon>
        <taxon>Spirochaetota</taxon>
        <taxon>Spirochaetia</taxon>
        <taxon>Leptospirales</taxon>
        <taxon>Leptospiraceae</taxon>
        <taxon>Leptospira</taxon>
    </lineage>
</organism>
<name>A0AA87MT06_9LEPT</name>
<proteinExistence type="predicted"/>
<accession>A0AA87MT06</accession>
<dbReference type="Proteomes" id="UP000001343">
    <property type="component" value="Unassembled WGS sequence"/>
</dbReference>
<reference evidence="1 2" key="1">
    <citation type="journal article" date="2014" name="Int. J. Syst. Evol. Microbiol.">
        <title>Leptospira mayottensis sp. nov., a pathogenic species of the genus Leptospira isolated from humans.</title>
        <authorList>
            <person name="Bourhy P."/>
            <person name="Collet L."/>
            <person name="Brisse S."/>
            <person name="Picardeau M."/>
        </authorList>
    </citation>
    <scope>NUCLEOTIDE SEQUENCE [LARGE SCALE GENOMIC DNA]</scope>
    <source>
        <strain evidence="1 2">200901122</strain>
    </source>
</reference>
<evidence type="ECO:0000313" key="2">
    <source>
        <dbReference type="Proteomes" id="UP000001343"/>
    </source>
</evidence>
<dbReference type="AlphaFoldDB" id="A0AA87MT06"/>
<protein>
    <submittedName>
        <fullName evidence="1">Uncharacterized protein</fullName>
    </submittedName>
</protein>